<dbReference type="Gene3D" id="3.30.70.590">
    <property type="entry name" value="Poly(A) polymerase predicted RNA binding domain"/>
    <property type="match status" value="1"/>
</dbReference>
<protein>
    <submittedName>
        <fullName evidence="7">PAP_RNA-bind domain-containing protein</fullName>
    </submittedName>
</protein>
<evidence type="ECO:0000313" key="7">
    <source>
        <dbReference type="WBParaSite" id="Csp11.Scaffold502.g2354.t1"/>
    </source>
</evidence>
<dbReference type="GO" id="GO:0003723">
    <property type="term" value="F:RNA binding"/>
    <property type="evidence" value="ECO:0007669"/>
    <property type="project" value="InterPro"/>
</dbReference>
<dbReference type="InterPro" id="IPR011068">
    <property type="entry name" value="NuclTrfase_I-like_C"/>
</dbReference>
<keyword evidence="2" id="KW-0547">Nucleotide-binding</keyword>
<evidence type="ECO:0000256" key="2">
    <source>
        <dbReference type="ARBA" id="ARBA00022741"/>
    </source>
</evidence>
<dbReference type="STRING" id="1561998.A0A1I7T4M5"/>
<feature type="compositionally biased region" description="Polar residues" evidence="4">
    <location>
        <begin position="183"/>
        <end position="204"/>
    </location>
</feature>
<dbReference type="Pfam" id="PF04926">
    <property type="entry name" value="PAP_RNA-bind"/>
    <property type="match status" value="1"/>
</dbReference>
<feature type="region of interest" description="Disordered" evidence="4">
    <location>
        <begin position="182"/>
        <end position="242"/>
    </location>
</feature>
<dbReference type="GO" id="GO:0005524">
    <property type="term" value="F:ATP binding"/>
    <property type="evidence" value="ECO:0007669"/>
    <property type="project" value="UniProtKB-KW"/>
</dbReference>
<feature type="compositionally biased region" description="Low complexity" evidence="4">
    <location>
        <begin position="205"/>
        <end position="217"/>
    </location>
</feature>
<keyword evidence="6" id="KW-1185">Reference proteome</keyword>
<dbReference type="GO" id="GO:1990817">
    <property type="term" value="F:poly(A) RNA polymerase activity"/>
    <property type="evidence" value="ECO:0007669"/>
    <property type="project" value="TreeGrafter"/>
</dbReference>
<evidence type="ECO:0000313" key="6">
    <source>
        <dbReference type="Proteomes" id="UP000095282"/>
    </source>
</evidence>
<dbReference type="GO" id="GO:0005634">
    <property type="term" value="C:nucleus"/>
    <property type="evidence" value="ECO:0007669"/>
    <property type="project" value="TreeGrafter"/>
</dbReference>
<dbReference type="PANTHER" id="PTHR10682:SF10">
    <property type="entry name" value="POLYNUCLEOTIDE ADENYLYLTRANSFERASE"/>
    <property type="match status" value="1"/>
</dbReference>
<feature type="domain" description="Poly(A) polymerase RNA-binding" evidence="5">
    <location>
        <begin position="33"/>
        <end position="89"/>
    </location>
</feature>
<keyword evidence="3" id="KW-0067">ATP-binding</keyword>
<sequence>MSVIKEEIWEALEICRDISEGKAKWKALFEEVNFFSRYKHFIALIMAAPNEEEELNYGGFLESRIRLLVQSLERNQDILIAHNDPNKHKPSPNAKFDVSPENKRITVWFIGLEFAEHAKNLDLTNEIQRFKTNVELQASGVKGIGPNCQVQIDMFYVKRNNLIQVISAADLRRGRRWKRSTIIPPNNTVSSATRQAVARTNSNSVPTTPTALVPTAPSMSSPAVPNEADSTTSNGSPVSSRKRVIAEATSTTEVVIAATLNETPPEKKIRDDTLEEPVMEMIVEVANGVSEQRSEVVQEISNMAGKELMNTSNGLEASEQKMEVPQSV</sequence>
<dbReference type="InterPro" id="IPR007010">
    <property type="entry name" value="PolA_pol_RNA-bd_dom"/>
</dbReference>
<evidence type="ECO:0000256" key="1">
    <source>
        <dbReference type="ARBA" id="ARBA00022679"/>
    </source>
</evidence>
<dbReference type="FunFam" id="3.30.70.590:FF:000004">
    <property type="entry name" value="Poly(A) polymerase gamma"/>
    <property type="match status" value="1"/>
</dbReference>
<dbReference type="AlphaFoldDB" id="A0A1I7T4M5"/>
<dbReference type="eggNOG" id="KOG2245">
    <property type="taxonomic scope" value="Eukaryota"/>
</dbReference>
<evidence type="ECO:0000256" key="3">
    <source>
        <dbReference type="ARBA" id="ARBA00022840"/>
    </source>
</evidence>
<name>A0A1I7T4M5_9PELO</name>
<dbReference type="SUPFAM" id="SSF55003">
    <property type="entry name" value="PAP/Archaeal CCA-adding enzyme, C-terminal domain"/>
    <property type="match status" value="1"/>
</dbReference>
<keyword evidence="1" id="KW-0808">Transferase</keyword>
<organism evidence="6 7">
    <name type="scientific">Caenorhabditis tropicalis</name>
    <dbReference type="NCBI Taxonomy" id="1561998"/>
    <lineage>
        <taxon>Eukaryota</taxon>
        <taxon>Metazoa</taxon>
        <taxon>Ecdysozoa</taxon>
        <taxon>Nematoda</taxon>
        <taxon>Chromadorea</taxon>
        <taxon>Rhabditida</taxon>
        <taxon>Rhabditina</taxon>
        <taxon>Rhabditomorpha</taxon>
        <taxon>Rhabditoidea</taxon>
        <taxon>Rhabditidae</taxon>
        <taxon>Peloderinae</taxon>
        <taxon>Caenorhabditis</taxon>
    </lineage>
</organism>
<dbReference type="Proteomes" id="UP000095282">
    <property type="component" value="Unplaced"/>
</dbReference>
<accession>A0A1I7T4M5</accession>
<dbReference type="PANTHER" id="PTHR10682">
    <property type="entry name" value="POLY A POLYMERASE"/>
    <property type="match status" value="1"/>
</dbReference>
<feature type="compositionally biased region" description="Polar residues" evidence="4">
    <location>
        <begin position="218"/>
        <end position="239"/>
    </location>
</feature>
<dbReference type="WBParaSite" id="Csp11.Scaffold502.g2354.t1">
    <property type="protein sequence ID" value="Csp11.Scaffold502.g2354.t1"/>
    <property type="gene ID" value="Csp11.Scaffold502.g2354"/>
</dbReference>
<proteinExistence type="predicted"/>
<evidence type="ECO:0000256" key="4">
    <source>
        <dbReference type="SAM" id="MobiDB-lite"/>
    </source>
</evidence>
<reference evidence="7" key="1">
    <citation type="submission" date="2016-11" db="UniProtKB">
        <authorList>
            <consortium name="WormBaseParasite"/>
        </authorList>
    </citation>
    <scope>IDENTIFICATION</scope>
</reference>
<dbReference type="GO" id="GO:0031123">
    <property type="term" value="P:RNA 3'-end processing"/>
    <property type="evidence" value="ECO:0007669"/>
    <property type="project" value="InterPro"/>
</dbReference>
<evidence type="ECO:0000259" key="5">
    <source>
        <dbReference type="Pfam" id="PF04926"/>
    </source>
</evidence>